<dbReference type="SUPFAM" id="SSF53448">
    <property type="entry name" value="Nucleotide-diphospho-sugar transferases"/>
    <property type="match status" value="1"/>
</dbReference>
<dbReference type="GO" id="GO:0016757">
    <property type="term" value="F:glycosyltransferase activity"/>
    <property type="evidence" value="ECO:0007669"/>
    <property type="project" value="UniProtKB-KW"/>
</dbReference>
<protein>
    <submittedName>
        <fullName evidence="6">Glycosyltransferase family 2 protein</fullName>
    </submittedName>
</protein>
<evidence type="ECO:0000313" key="7">
    <source>
        <dbReference type="EMBL" id="WJW67550.1"/>
    </source>
</evidence>
<reference evidence="7" key="2">
    <citation type="journal article" date="2024" name="Nature">
        <title>Anoxygenic phototroph of the Chloroflexota uses a type I reaction centre.</title>
        <authorList>
            <person name="Tsuji J.M."/>
            <person name="Shaw N.A."/>
            <person name="Nagashima S."/>
            <person name="Venkiteswaran J.J."/>
            <person name="Schiff S.L."/>
            <person name="Watanabe T."/>
            <person name="Fukui M."/>
            <person name="Hanada S."/>
            <person name="Tank M."/>
            <person name="Neufeld J.D."/>
        </authorList>
    </citation>
    <scope>NUCLEOTIDE SEQUENCE</scope>
    <source>
        <strain evidence="7">L227-S17</strain>
    </source>
</reference>
<dbReference type="PANTHER" id="PTHR43179:SF12">
    <property type="entry name" value="GALACTOFURANOSYLTRANSFERASE GLFT2"/>
    <property type="match status" value="1"/>
</dbReference>
<evidence type="ECO:0000313" key="6">
    <source>
        <dbReference type="EMBL" id="NWJ45681.1"/>
    </source>
</evidence>
<evidence type="ECO:0000259" key="5">
    <source>
        <dbReference type="Pfam" id="PF00535"/>
    </source>
</evidence>
<dbReference type="EMBL" id="JACATZ010000001">
    <property type="protein sequence ID" value="NWJ45681.1"/>
    <property type="molecule type" value="Genomic_DNA"/>
</dbReference>
<evidence type="ECO:0000256" key="3">
    <source>
        <dbReference type="ARBA" id="ARBA00022676"/>
    </source>
</evidence>
<feature type="domain" description="Glycosyltransferase 2-like" evidence="5">
    <location>
        <begin position="38"/>
        <end position="149"/>
    </location>
</feature>
<dbReference type="AlphaFoldDB" id="A0A8T7M1R3"/>
<accession>A0A8T7M1R3</accession>
<dbReference type="Pfam" id="PF00535">
    <property type="entry name" value="Glycos_transf_2"/>
    <property type="match status" value="1"/>
</dbReference>
<organism evidence="6 8">
    <name type="scientific">Candidatus Chlorohelix allophototropha</name>
    <dbReference type="NCBI Taxonomy" id="3003348"/>
    <lineage>
        <taxon>Bacteria</taxon>
        <taxon>Bacillati</taxon>
        <taxon>Chloroflexota</taxon>
        <taxon>Chloroflexia</taxon>
        <taxon>Candidatus Chloroheliales</taxon>
        <taxon>Candidatus Chloroheliaceae</taxon>
        <taxon>Candidatus Chlorohelix</taxon>
    </lineage>
</organism>
<dbReference type="InterPro" id="IPR029044">
    <property type="entry name" value="Nucleotide-diphossugar_trans"/>
</dbReference>
<dbReference type="RefSeq" id="WP_341469444.1">
    <property type="nucleotide sequence ID" value="NZ_CP128399.1"/>
</dbReference>
<gene>
    <name evidence="6" type="ORF">HXX08_07360</name>
    <name evidence="7" type="ORF">OZ401_000817</name>
</gene>
<evidence type="ECO:0000313" key="8">
    <source>
        <dbReference type="Proteomes" id="UP000521676"/>
    </source>
</evidence>
<comment type="similarity">
    <text evidence="2">Belongs to the glycosyltransferase 2 family.</text>
</comment>
<evidence type="ECO:0000256" key="4">
    <source>
        <dbReference type="ARBA" id="ARBA00022679"/>
    </source>
</evidence>
<dbReference type="InterPro" id="IPR001173">
    <property type="entry name" value="Glyco_trans_2-like"/>
</dbReference>
<keyword evidence="9" id="KW-1185">Reference proteome</keyword>
<dbReference type="Proteomes" id="UP000521676">
    <property type="component" value="Unassembled WGS sequence"/>
</dbReference>
<dbReference type="Gene3D" id="3.90.550.10">
    <property type="entry name" value="Spore Coat Polysaccharide Biosynthesis Protein SpsA, Chain A"/>
    <property type="match status" value="1"/>
</dbReference>
<dbReference type="PANTHER" id="PTHR43179">
    <property type="entry name" value="RHAMNOSYLTRANSFERASE WBBL"/>
    <property type="match status" value="1"/>
</dbReference>
<dbReference type="CDD" id="cd04186">
    <property type="entry name" value="GT_2_like_c"/>
    <property type="match status" value="1"/>
</dbReference>
<dbReference type="EMBL" id="CP128399">
    <property type="protein sequence ID" value="WJW67550.1"/>
    <property type="molecule type" value="Genomic_DNA"/>
</dbReference>
<sequence length="378" mass="43052">MAGKHSFELEYIGSSVQTLKTRAYLHQNTQEYSKTATITIVCYNHSRHIEACLSSVLKTLPEGCEVIVVDNASTDGSAELVEKLFPQFRLIKNTVNEGFAGANNTAFKEANGRYLVALNPDTVVTEGWLEALLVPFKEAETGLTTARIMLLQKPSQANTCGNEMHFTGITTCRGLGWSLDEPELYRSAIVPAISGACFAIRTELWNELGGFDPTFFTYLEDTDLSLRVRLSGYKCVYLPDAVIYHDYTNQFSSRKLYFLERNRLLLLLKCYSTRSLLLLLPALLLAEALVWGYAFTHGATRSILEAYGWVFIQRKEILQKRKIVKSYRRINDYELFREMQWRLNIGQLSGPTLAKLADLALNPIFWLTYKAFQLKMWR</sequence>
<evidence type="ECO:0000313" key="9">
    <source>
        <dbReference type="Proteomes" id="UP001431572"/>
    </source>
</evidence>
<evidence type="ECO:0000256" key="1">
    <source>
        <dbReference type="ARBA" id="ARBA00004776"/>
    </source>
</evidence>
<evidence type="ECO:0000256" key="2">
    <source>
        <dbReference type="ARBA" id="ARBA00006739"/>
    </source>
</evidence>
<keyword evidence="4" id="KW-0808">Transferase</keyword>
<name>A0A8T7M1R3_9CHLR</name>
<dbReference type="Proteomes" id="UP001431572">
    <property type="component" value="Chromosome 1"/>
</dbReference>
<keyword evidence="3" id="KW-0328">Glycosyltransferase</keyword>
<proteinExistence type="inferred from homology"/>
<reference evidence="6 8" key="1">
    <citation type="submission" date="2020-06" db="EMBL/GenBank/DDBJ databases">
        <title>Anoxygenic phototrophic Chloroflexota member uses a Type I reaction center.</title>
        <authorList>
            <person name="Tsuji J.M."/>
            <person name="Shaw N.A."/>
            <person name="Nagashima S."/>
            <person name="Venkiteswaran J."/>
            <person name="Schiff S.L."/>
            <person name="Hanada S."/>
            <person name="Tank M."/>
            <person name="Neufeld J.D."/>
        </authorList>
    </citation>
    <scope>NUCLEOTIDE SEQUENCE [LARGE SCALE GENOMIC DNA]</scope>
    <source>
        <strain evidence="6">L227-S17</strain>
    </source>
</reference>
<comment type="pathway">
    <text evidence="1">Cell wall biogenesis; cell wall polysaccharide biosynthesis.</text>
</comment>